<comment type="caution">
    <text evidence="2">The sequence shown here is derived from an EMBL/GenBank/DDBJ whole genome shotgun (WGS) entry which is preliminary data.</text>
</comment>
<evidence type="ECO:0000313" key="2">
    <source>
        <dbReference type="EMBL" id="TDK45689.1"/>
    </source>
</evidence>
<dbReference type="Gene3D" id="1.10.287.470">
    <property type="entry name" value="Helix hairpin bin"/>
    <property type="match status" value="1"/>
</dbReference>
<dbReference type="GO" id="GO:1990281">
    <property type="term" value="C:efflux pump complex"/>
    <property type="evidence" value="ECO:0007669"/>
    <property type="project" value="TreeGrafter"/>
</dbReference>
<dbReference type="OrthoDB" id="9778236at2"/>
<organism evidence="2 3">
    <name type="scientific">Antarcticimicrobium luteum</name>
    <dbReference type="NCBI Taxonomy" id="2547397"/>
    <lineage>
        <taxon>Bacteria</taxon>
        <taxon>Pseudomonadati</taxon>
        <taxon>Pseudomonadota</taxon>
        <taxon>Alphaproteobacteria</taxon>
        <taxon>Rhodobacterales</taxon>
        <taxon>Paracoccaceae</taxon>
        <taxon>Antarcticimicrobium</taxon>
    </lineage>
</organism>
<evidence type="ECO:0000256" key="1">
    <source>
        <dbReference type="ARBA" id="ARBA00009477"/>
    </source>
</evidence>
<dbReference type="Gene3D" id="2.40.50.100">
    <property type="match status" value="1"/>
</dbReference>
<name>A0A4R5V1S1_9RHOB</name>
<dbReference type="NCBIfam" id="TIGR01730">
    <property type="entry name" value="RND_mfp"/>
    <property type="match status" value="1"/>
</dbReference>
<dbReference type="SUPFAM" id="SSF111369">
    <property type="entry name" value="HlyD-like secretion proteins"/>
    <property type="match status" value="1"/>
</dbReference>
<dbReference type="Proteomes" id="UP000295301">
    <property type="component" value="Unassembled WGS sequence"/>
</dbReference>
<dbReference type="PANTHER" id="PTHR30469:SF38">
    <property type="entry name" value="HLYD FAMILY SECRETION PROTEIN"/>
    <property type="match status" value="1"/>
</dbReference>
<evidence type="ECO:0000313" key="3">
    <source>
        <dbReference type="Proteomes" id="UP000295301"/>
    </source>
</evidence>
<dbReference type="EMBL" id="SMUV01000068">
    <property type="protein sequence ID" value="TDK45689.1"/>
    <property type="molecule type" value="Genomic_DNA"/>
</dbReference>
<reference evidence="2 3" key="1">
    <citation type="submission" date="2019-03" db="EMBL/GenBank/DDBJ databases">
        <title>Ruegeria lutea sp. nov., a novel strain, isolated from marine sediment, the Masan Bay, South Korea.</title>
        <authorList>
            <person name="Kim J."/>
            <person name="Kim D.-Y."/>
            <person name="Lee S.-S."/>
        </authorList>
    </citation>
    <scope>NUCLEOTIDE SEQUENCE [LARGE SCALE GENOMIC DNA]</scope>
    <source>
        <strain evidence="2 3">318-1</strain>
    </source>
</reference>
<dbReference type="InterPro" id="IPR006143">
    <property type="entry name" value="RND_pump_MFP"/>
</dbReference>
<dbReference type="Gene3D" id="2.40.30.170">
    <property type="match status" value="1"/>
</dbReference>
<accession>A0A4R5V1S1</accession>
<proteinExistence type="inferred from homology"/>
<dbReference type="AlphaFoldDB" id="A0A4R5V1S1"/>
<sequence length="387" mass="40670">MRLYAGVDEMRGFSYLRAAGSGRWPGLIAPGIVRSAGRLTAAGFLLLALAVPPARAEEPLAVELVTATPAPDIQSHSLTGEVVARATLSASFPTGGRVGAVLYQEGDIVAQGTPLARMDSVQQEQALRAAEAGLSTAEADHRQAIEDLLRQEALLERGATTRTARDNAEDALRISEGVLTQAQADLDRAKTALEDTVLLAPTDATVIDRMAEPGQVVGAAQPVIELALGRGIDAIFDVPEVLLTRDLSLEAIDLTLLEHPSERFAGQLREISPLVDPTTGTVEVTVSVLDPPANLAYGDAVRGTGWIQGATRISLPYTALTATAEGPAVWVVDPGTMAVSIRRITVARFTTGQVIVADGLEDGALVVARGSQLLYPGRVVRQAEVSQ</sequence>
<comment type="similarity">
    <text evidence="1">Belongs to the membrane fusion protein (MFP) (TC 8.A.1) family.</text>
</comment>
<protein>
    <submittedName>
        <fullName evidence="2">Efflux RND transporter periplasmic adaptor subunit</fullName>
    </submittedName>
</protein>
<keyword evidence="3" id="KW-1185">Reference proteome</keyword>
<dbReference type="GO" id="GO:0015562">
    <property type="term" value="F:efflux transmembrane transporter activity"/>
    <property type="evidence" value="ECO:0007669"/>
    <property type="project" value="TreeGrafter"/>
</dbReference>
<dbReference type="Gene3D" id="2.40.420.20">
    <property type="match status" value="1"/>
</dbReference>
<gene>
    <name evidence="2" type="ORF">E1832_13585</name>
</gene>
<dbReference type="PANTHER" id="PTHR30469">
    <property type="entry name" value="MULTIDRUG RESISTANCE PROTEIN MDTA"/>
    <property type="match status" value="1"/>
</dbReference>